<dbReference type="Gene3D" id="3.90.320.10">
    <property type="match status" value="1"/>
</dbReference>
<dbReference type="InterPro" id="IPR011604">
    <property type="entry name" value="PDDEXK-like_dom_sf"/>
</dbReference>
<evidence type="ECO:0000313" key="2">
    <source>
        <dbReference type="EMBL" id="CAB4136025.1"/>
    </source>
</evidence>
<sequence length="255" mass="29138">MILKDIPMQDYRAMEGLSKHELDNFAVAPAYYQHRKAQEWKPSRSMEMGTLIHSLVLEGRTDFAVGPDVDKRTKAGKEEWQIFCENHIGKIIVTAAEAAVIYGCQDACAPLMEHCAFAAEDIETSMFWERDGIQCKGRPDMVATINGETCLVDLKTTNDIRGFDSSFYRFRYDVQAAWYQYGHQKAAGMKEVPGFWFLVVDTEAPHLAQFMRPSSDLLANANARIEEELAHFKRCQVAKEWPGLPEFKLIMPRFE</sequence>
<dbReference type="EMBL" id="LR796552">
    <property type="protein sequence ID" value="CAB4150785.1"/>
    <property type="molecule type" value="Genomic_DNA"/>
</dbReference>
<name>A0A6J5MUB6_9CAUD</name>
<dbReference type="InterPro" id="IPR024432">
    <property type="entry name" value="Put_RecE_PDDEXK-like_dom"/>
</dbReference>
<accession>A0A6J5MUB6</accession>
<gene>
    <name evidence="2" type="ORF">UFOVP298_8</name>
    <name evidence="3" type="ORF">UFOVP572_31</name>
</gene>
<proteinExistence type="predicted"/>
<dbReference type="Pfam" id="PF12684">
    <property type="entry name" value="DUF3799"/>
    <property type="match status" value="1"/>
</dbReference>
<reference evidence="3" key="1">
    <citation type="submission" date="2020-04" db="EMBL/GenBank/DDBJ databases">
        <authorList>
            <person name="Chiriac C."/>
            <person name="Salcher M."/>
            <person name="Ghai R."/>
            <person name="Kavagutti S V."/>
        </authorList>
    </citation>
    <scope>NUCLEOTIDE SEQUENCE</scope>
</reference>
<dbReference type="EMBL" id="LR796309">
    <property type="protein sequence ID" value="CAB4136025.1"/>
    <property type="molecule type" value="Genomic_DNA"/>
</dbReference>
<evidence type="ECO:0000259" key="1">
    <source>
        <dbReference type="Pfam" id="PF12684"/>
    </source>
</evidence>
<evidence type="ECO:0000313" key="3">
    <source>
        <dbReference type="EMBL" id="CAB4150785.1"/>
    </source>
</evidence>
<protein>
    <submittedName>
        <fullName evidence="3">Exodeoxyribonuclease 8, PDDEXK-like domain containing protein</fullName>
    </submittedName>
</protein>
<feature type="domain" description="Putative exodeoxyribonuclease 8 PDDEXK-like" evidence="1">
    <location>
        <begin position="23"/>
        <end position="243"/>
    </location>
</feature>
<organism evidence="3">
    <name type="scientific">uncultured Caudovirales phage</name>
    <dbReference type="NCBI Taxonomy" id="2100421"/>
    <lineage>
        <taxon>Viruses</taxon>
        <taxon>Duplodnaviria</taxon>
        <taxon>Heunggongvirae</taxon>
        <taxon>Uroviricota</taxon>
        <taxon>Caudoviricetes</taxon>
        <taxon>Peduoviridae</taxon>
        <taxon>Maltschvirus</taxon>
        <taxon>Maltschvirus maltsch</taxon>
    </lineage>
</organism>